<comment type="caution">
    <text evidence="1">The sequence shown here is derived from an EMBL/GenBank/DDBJ whole genome shotgun (WGS) entry which is preliminary data.</text>
</comment>
<gene>
    <name evidence="1" type="ORF">G6047_06725</name>
</gene>
<name>A0A972JHA1_9FLAO</name>
<proteinExistence type="predicted"/>
<dbReference type="EMBL" id="JAAMPU010000102">
    <property type="protein sequence ID" value="NMH27720.1"/>
    <property type="molecule type" value="Genomic_DNA"/>
</dbReference>
<dbReference type="AlphaFoldDB" id="A0A972JHA1"/>
<protein>
    <recommendedName>
        <fullName evidence="3">Phosphoribosylpyrophosphate synthetase</fullName>
    </recommendedName>
</protein>
<evidence type="ECO:0000313" key="2">
    <source>
        <dbReference type="Proteomes" id="UP000712080"/>
    </source>
</evidence>
<evidence type="ECO:0008006" key="3">
    <source>
        <dbReference type="Google" id="ProtNLM"/>
    </source>
</evidence>
<evidence type="ECO:0000313" key="1">
    <source>
        <dbReference type="EMBL" id="NMH27720.1"/>
    </source>
</evidence>
<sequence length="110" mass="12470">MITTEKTLTQVLEILRHRGYTNDFNLIEENLSFSADGKEVNPADLVIDKIYRFSSYSDLDDEAILYAIHNSKDGAKGVFVNAYGTYNDDHASAIIDKIPVHENDADDWTR</sequence>
<dbReference type="RefSeq" id="WP_169526721.1">
    <property type="nucleotide sequence ID" value="NZ_JAAMPU010000102.1"/>
</dbReference>
<dbReference type="Proteomes" id="UP000712080">
    <property type="component" value="Unassembled WGS sequence"/>
</dbReference>
<keyword evidence="2" id="KW-1185">Reference proteome</keyword>
<organism evidence="1 2">
    <name type="scientific">Flavobacterium silvaticum</name>
    <dbReference type="NCBI Taxonomy" id="1852020"/>
    <lineage>
        <taxon>Bacteria</taxon>
        <taxon>Pseudomonadati</taxon>
        <taxon>Bacteroidota</taxon>
        <taxon>Flavobacteriia</taxon>
        <taxon>Flavobacteriales</taxon>
        <taxon>Flavobacteriaceae</taxon>
        <taxon>Flavobacterium</taxon>
    </lineage>
</organism>
<reference evidence="1" key="1">
    <citation type="submission" date="2020-02" db="EMBL/GenBank/DDBJ databases">
        <title>Flavobacterium sp. genome.</title>
        <authorList>
            <person name="Jung H.S."/>
            <person name="Baek J.H."/>
            <person name="Jeon C.O."/>
        </authorList>
    </citation>
    <scope>NUCLEOTIDE SEQUENCE</scope>
    <source>
        <strain evidence="1">SE-s28</strain>
    </source>
</reference>
<accession>A0A972JHA1</accession>